<proteinExistence type="predicted"/>
<organism evidence="1 2">
    <name type="scientific">Planoprotostelium fungivorum</name>
    <dbReference type="NCBI Taxonomy" id="1890364"/>
    <lineage>
        <taxon>Eukaryota</taxon>
        <taxon>Amoebozoa</taxon>
        <taxon>Evosea</taxon>
        <taxon>Variosea</taxon>
        <taxon>Cavosteliida</taxon>
        <taxon>Cavosteliaceae</taxon>
        <taxon>Planoprotostelium</taxon>
    </lineage>
</organism>
<reference evidence="1 2" key="1">
    <citation type="journal article" date="2018" name="Genome Biol. Evol.">
        <title>Multiple Roots of Fruiting Body Formation in Amoebozoa.</title>
        <authorList>
            <person name="Hillmann F."/>
            <person name="Forbes G."/>
            <person name="Novohradska S."/>
            <person name="Ferling I."/>
            <person name="Riege K."/>
            <person name="Groth M."/>
            <person name="Westermann M."/>
            <person name="Marz M."/>
            <person name="Spaller T."/>
            <person name="Winckler T."/>
            <person name="Schaap P."/>
            <person name="Glockner G."/>
        </authorList>
    </citation>
    <scope>NUCLEOTIDE SEQUENCE [LARGE SCALE GENOMIC DNA]</scope>
    <source>
        <strain evidence="1 2">Jena</strain>
    </source>
</reference>
<dbReference type="AlphaFoldDB" id="A0A2P6NEU4"/>
<comment type="caution">
    <text evidence="1">The sequence shown here is derived from an EMBL/GenBank/DDBJ whole genome shotgun (WGS) entry which is preliminary data.</text>
</comment>
<dbReference type="Proteomes" id="UP000241769">
    <property type="component" value="Unassembled WGS sequence"/>
</dbReference>
<gene>
    <name evidence="1" type="ORF">PROFUN_09726</name>
</gene>
<keyword evidence="2" id="KW-1185">Reference proteome</keyword>
<dbReference type="EMBL" id="MDYQ01000102">
    <property type="protein sequence ID" value="PRP82479.1"/>
    <property type="molecule type" value="Genomic_DNA"/>
</dbReference>
<name>A0A2P6NEU4_9EUKA</name>
<protein>
    <submittedName>
        <fullName evidence="1">Uncharacterized protein</fullName>
    </submittedName>
</protein>
<evidence type="ECO:0000313" key="1">
    <source>
        <dbReference type="EMBL" id="PRP82479.1"/>
    </source>
</evidence>
<dbReference type="InParanoid" id="A0A2P6NEU4"/>
<accession>A0A2P6NEU4</accession>
<sequence length="109" mass="12695">MPHSELQTSCGLFGLILKKDCSFKFKIAIYGPPTRFCITNKQYLLALTIARILLPYKTQGWWLRGRNYTQHFLNRILFFGTLGDDFYKKLNSRSDLALILGVLKRYRSA</sequence>
<evidence type="ECO:0000313" key="2">
    <source>
        <dbReference type="Proteomes" id="UP000241769"/>
    </source>
</evidence>